<comment type="catalytic activity">
    <reaction evidence="1">
        <text>D-fructose 6-phosphate + L-glutamine = D-glucosamine 6-phosphate + L-glutamate</text>
        <dbReference type="Rhea" id="RHEA:13237"/>
        <dbReference type="ChEBI" id="CHEBI:29985"/>
        <dbReference type="ChEBI" id="CHEBI:58359"/>
        <dbReference type="ChEBI" id="CHEBI:58725"/>
        <dbReference type="ChEBI" id="CHEBI:61527"/>
        <dbReference type="EC" id="2.6.1.16"/>
    </reaction>
</comment>
<dbReference type="AlphaFoldDB" id="A0A9D1HU38"/>
<dbReference type="PANTHER" id="PTHR10937">
    <property type="entry name" value="GLUCOSAMINE--FRUCTOSE-6-PHOSPHATE AMINOTRANSFERASE, ISOMERIZING"/>
    <property type="match status" value="1"/>
</dbReference>
<dbReference type="Pfam" id="PF01380">
    <property type="entry name" value="SIS"/>
    <property type="match status" value="2"/>
</dbReference>
<dbReference type="PROSITE" id="PS51464">
    <property type="entry name" value="SIS"/>
    <property type="match status" value="2"/>
</dbReference>
<dbReference type="InterPro" id="IPR017932">
    <property type="entry name" value="GATase_2_dom"/>
</dbReference>
<evidence type="ECO:0000256" key="1">
    <source>
        <dbReference type="ARBA" id="ARBA00001031"/>
    </source>
</evidence>
<sequence length="577" mass="61458">MCGIVGYTGFRRAKKVLLDGLQALEYRGYDSAGVALADGKLKIYKCGGRVATLSSIIPRSKAHTGIGHTRWATHGAPCAENAHPHLSFDGKIAIVHNGVIENHDELRAELTGRGIPLASQTDSELIAHMLALEEGDMRERLFKVAARTEGAMTVLAVCENDSRIYAYRRGAALVVAEGNGESFASSDMLALAPYVGRVTVLKDGECAVLSPDGISVFTADGGRDDHPESLPLSVRIVKKSECHMRDEIEEIPDALLATLRSFECGFRDREKVLSRLVNSKNILLTGCGTAYHACLYGCEVLERLAGIPCRALPAGEAEDPTFTDNNTFCIFVTQSGETADTLRAMEVCRKKGAYTFAVTNVEGSTAALQADGCFLLRAGAEVAVAATKSYCCQLLALWLLAKAAEGSGGERESAEDLAAKCRDALSLPVFTECCRASKLFFIGKGTDSITAREGALKFKEITWRSADAYTAGELKHGAIALADTSSAAVAVLTDAADAPRMRAAVSELRSRGTRVYALSAAGDIGANVTVALPRTEECLLMPALAVIPLQKLALESALLLGRDPDKPRNLAKSVTVI</sequence>
<keyword evidence="4 10" id="KW-0032">Aminotransferase</keyword>
<dbReference type="SUPFAM" id="SSF56235">
    <property type="entry name" value="N-terminal nucleophile aminohydrolases (Ntn hydrolases)"/>
    <property type="match status" value="1"/>
</dbReference>
<evidence type="ECO:0000256" key="6">
    <source>
        <dbReference type="ARBA" id="ARBA00022737"/>
    </source>
</evidence>
<evidence type="ECO:0000256" key="7">
    <source>
        <dbReference type="ARBA" id="ARBA00022962"/>
    </source>
</evidence>
<dbReference type="Proteomes" id="UP000824088">
    <property type="component" value="Unassembled WGS sequence"/>
</dbReference>
<reference evidence="10" key="2">
    <citation type="journal article" date="2021" name="PeerJ">
        <title>Extensive microbial diversity within the chicken gut microbiome revealed by metagenomics and culture.</title>
        <authorList>
            <person name="Gilroy R."/>
            <person name="Ravi A."/>
            <person name="Getino M."/>
            <person name="Pursley I."/>
            <person name="Horton D.L."/>
            <person name="Alikhan N.F."/>
            <person name="Baker D."/>
            <person name="Gharbi K."/>
            <person name="Hall N."/>
            <person name="Watson M."/>
            <person name="Adriaenssens E.M."/>
            <person name="Foster-Nyarko E."/>
            <person name="Jarju S."/>
            <person name="Secka A."/>
            <person name="Antonio M."/>
            <person name="Oren A."/>
            <person name="Chaudhuri R.R."/>
            <person name="La Ragione R."/>
            <person name="Hildebrand F."/>
            <person name="Pallen M.J."/>
        </authorList>
    </citation>
    <scope>NUCLEOTIDE SEQUENCE</scope>
    <source>
        <strain evidence="10">1063</strain>
    </source>
</reference>
<name>A0A9D1HU38_9FIRM</name>
<dbReference type="Gene3D" id="3.40.50.10490">
    <property type="entry name" value="Glucose-6-phosphate isomerase like protein, domain 1"/>
    <property type="match status" value="2"/>
</dbReference>
<evidence type="ECO:0000259" key="9">
    <source>
        <dbReference type="PROSITE" id="PS51464"/>
    </source>
</evidence>
<dbReference type="Gene3D" id="3.60.20.10">
    <property type="entry name" value="Glutamine Phosphoribosylpyrophosphate, subunit 1, domain 1"/>
    <property type="match status" value="1"/>
</dbReference>
<dbReference type="Pfam" id="PF13522">
    <property type="entry name" value="GATase_6"/>
    <property type="match status" value="1"/>
</dbReference>
<keyword evidence="5 10" id="KW-0808">Transferase</keyword>
<dbReference type="GO" id="GO:0006047">
    <property type="term" value="P:UDP-N-acetylglucosamine metabolic process"/>
    <property type="evidence" value="ECO:0007669"/>
    <property type="project" value="TreeGrafter"/>
</dbReference>
<feature type="domain" description="SIS" evidence="9">
    <location>
        <begin position="272"/>
        <end position="410"/>
    </location>
</feature>
<dbReference type="InterPro" id="IPR047084">
    <property type="entry name" value="GFAT_N"/>
</dbReference>
<dbReference type="InterPro" id="IPR035466">
    <property type="entry name" value="GlmS/AgaS_SIS"/>
</dbReference>
<feature type="domain" description="SIS" evidence="9">
    <location>
        <begin position="429"/>
        <end position="567"/>
    </location>
</feature>
<dbReference type="InterPro" id="IPR005855">
    <property type="entry name" value="GFAT"/>
</dbReference>
<organism evidence="10 11">
    <name type="scientific">Candidatus Limadaptatus stercorigallinarum</name>
    <dbReference type="NCBI Taxonomy" id="2840845"/>
    <lineage>
        <taxon>Bacteria</taxon>
        <taxon>Bacillati</taxon>
        <taxon>Bacillota</taxon>
        <taxon>Clostridia</taxon>
        <taxon>Eubacteriales</taxon>
        <taxon>Candidatus Limadaptatus</taxon>
    </lineage>
</organism>
<accession>A0A9D1HU38</accession>
<keyword evidence="6" id="KW-0677">Repeat</keyword>
<dbReference type="EC" id="2.6.1.16" evidence="2"/>
<protein>
    <recommendedName>
        <fullName evidence="3">Glutamine--fructose-6-phosphate aminotransferase [isomerizing]</fullName>
        <ecNumber evidence="2">2.6.1.16</ecNumber>
    </recommendedName>
</protein>
<dbReference type="GO" id="GO:0006002">
    <property type="term" value="P:fructose 6-phosphate metabolic process"/>
    <property type="evidence" value="ECO:0007669"/>
    <property type="project" value="TreeGrafter"/>
</dbReference>
<evidence type="ECO:0000256" key="2">
    <source>
        <dbReference type="ARBA" id="ARBA00012916"/>
    </source>
</evidence>
<feature type="domain" description="Glutamine amidotransferase type-2" evidence="8">
    <location>
        <begin position="2"/>
        <end position="212"/>
    </location>
</feature>
<dbReference type="InterPro" id="IPR001347">
    <property type="entry name" value="SIS_dom"/>
</dbReference>
<keyword evidence="7" id="KW-0315">Glutamine amidotransferase</keyword>
<dbReference type="NCBIfam" id="NF001484">
    <property type="entry name" value="PRK00331.1"/>
    <property type="match status" value="1"/>
</dbReference>
<evidence type="ECO:0000256" key="3">
    <source>
        <dbReference type="ARBA" id="ARBA00016090"/>
    </source>
</evidence>
<dbReference type="CDD" id="cd05009">
    <property type="entry name" value="SIS_GlmS_GlmD_2"/>
    <property type="match status" value="1"/>
</dbReference>
<dbReference type="GO" id="GO:0006487">
    <property type="term" value="P:protein N-linked glycosylation"/>
    <property type="evidence" value="ECO:0007669"/>
    <property type="project" value="TreeGrafter"/>
</dbReference>
<evidence type="ECO:0000313" key="10">
    <source>
        <dbReference type="EMBL" id="HIU21340.1"/>
    </source>
</evidence>
<evidence type="ECO:0000256" key="4">
    <source>
        <dbReference type="ARBA" id="ARBA00022576"/>
    </source>
</evidence>
<proteinExistence type="predicted"/>
<evidence type="ECO:0000259" key="8">
    <source>
        <dbReference type="PROSITE" id="PS51278"/>
    </source>
</evidence>
<dbReference type="EMBL" id="DVMN01000065">
    <property type="protein sequence ID" value="HIU21340.1"/>
    <property type="molecule type" value="Genomic_DNA"/>
</dbReference>
<evidence type="ECO:0000313" key="11">
    <source>
        <dbReference type="Proteomes" id="UP000824088"/>
    </source>
</evidence>
<comment type="caution">
    <text evidence="10">The sequence shown here is derived from an EMBL/GenBank/DDBJ whole genome shotgun (WGS) entry which is preliminary data.</text>
</comment>
<dbReference type="PANTHER" id="PTHR10937:SF0">
    <property type="entry name" value="GLUTAMINE--FRUCTOSE-6-PHOSPHATE TRANSAMINASE (ISOMERIZING)"/>
    <property type="match status" value="1"/>
</dbReference>
<reference evidence="10" key="1">
    <citation type="submission" date="2020-10" db="EMBL/GenBank/DDBJ databases">
        <authorList>
            <person name="Gilroy R."/>
        </authorList>
    </citation>
    <scope>NUCLEOTIDE SEQUENCE</scope>
    <source>
        <strain evidence="10">1063</strain>
    </source>
</reference>
<evidence type="ECO:0000256" key="5">
    <source>
        <dbReference type="ARBA" id="ARBA00022679"/>
    </source>
</evidence>
<dbReference type="InterPro" id="IPR029055">
    <property type="entry name" value="Ntn_hydrolases_N"/>
</dbReference>
<dbReference type="SUPFAM" id="SSF53697">
    <property type="entry name" value="SIS domain"/>
    <property type="match status" value="1"/>
</dbReference>
<dbReference type="InterPro" id="IPR035490">
    <property type="entry name" value="GlmS/FrlB_SIS"/>
</dbReference>
<dbReference type="GO" id="GO:0097367">
    <property type="term" value="F:carbohydrate derivative binding"/>
    <property type="evidence" value="ECO:0007669"/>
    <property type="project" value="InterPro"/>
</dbReference>
<dbReference type="GO" id="GO:0004360">
    <property type="term" value="F:glutamine-fructose-6-phosphate transaminase (isomerizing) activity"/>
    <property type="evidence" value="ECO:0007669"/>
    <property type="project" value="UniProtKB-EC"/>
</dbReference>
<dbReference type="CDD" id="cd05008">
    <property type="entry name" value="SIS_GlmS_GlmD_1"/>
    <property type="match status" value="1"/>
</dbReference>
<dbReference type="NCBIfam" id="TIGR01135">
    <property type="entry name" value="glmS"/>
    <property type="match status" value="1"/>
</dbReference>
<dbReference type="InterPro" id="IPR046348">
    <property type="entry name" value="SIS_dom_sf"/>
</dbReference>
<dbReference type="CDD" id="cd00714">
    <property type="entry name" value="GFAT"/>
    <property type="match status" value="1"/>
</dbReference>
<dbReference type="PROSITE" id="PS51278">
    <property type="entry name" value="GATASE_TYPE_2"/>
    <property type="match status" value="1"/>
</dbReference>
<gene>
    <name evidence="10" type="primary">glmS</name>
    <name evidence="10" type="ORF">IAD51_03775</name>
</gene>